<protein>
    <submittedName>
        <fullName evidence="1">Uncharacterized protein</fullName>
    </submittedName>
</protein>
<dbReference type="AlphaFoldDB" id="A0AAD9QMD3"/>
<sequence length="194" mass="22069">MRITSLSNETFDNLASVLDKDSTIGWKKLMREGFSHIYFPKDIEEIEQISGSSAKALLNDLDAREESLENLIVALDRIGNKRAISKIQNGSCHLDRTFKTGHMNYYKDRDGRPATRISTCQPIEAKGKLCEPIEHSMNDVFPNREQAQTLLTSPPYSIQESTGNFNHHDNLEPCEFFTKIISQMFSCAFVNYAK</sequence>
<dbReference type="InterPro" id="IPR011029">
    <property type="entry name" value="DEATH-like_dom_sf"/>
</dbReference>
<dbReference type="Proteomes" id="UP001249851">
    <property type="component" value="Unassembled WGS sequence"/>
</dbReference>
<comment type="caution">
    <text evidence="1">The sequence shown here is derived from an EMBL/GenBank/DDBJ whole genome shotgun (WGS) entry which is preliminary data.</text>
</comment>
<organism evidence="1 2">
    <name type="scientific">Acropora cervicornis</name>
    <name type="common">Staghorn coral</name>
    <dbReference type="NCBI Taxonomy" id="6130"/>
    <lineage>
        <taxon>Eukaryota</taxon>
        <taxon>Metazoa</taxon>
        <taxon>Cnidaria</taxon>
        <taxon>Anthozoa</taxon>
        <taxon>Hexacorallia</taxon>
        <taxon>Scleractinia</taxon>
        <taxon>Astrocoeniina</taxon>
        <taxon>Acroporidae</taxon>
        <taxon>Acropora</taxon>
    </lineage>
</organism>
<reference evidence="1" key="2">
    <citation type="journal article" date="2023" name="Science">
        <title>Genomic signatures of disease resistance in endangered staghorn corals.</title>
        <authorList>
            <person name="Vollmer S.V."/>
            <person name="Selwyn J.D."/>
            <person name="Despard B.A."/>
            <person name="Roesel C.L."/>
        </authorList>
    </citation>
    <scope>NUCLEOTIDE SEQUENCE</scope>
    <source>
        <strain evidence="1">K2</strain>
    </source>
</reference>
<dbReference type="SUPFAM" id="SSF47986">
    <property type="entry name" value="DEATH domain"/>
    <property type="match status" value="1"/>
</dbReference>
<name>A0AAD9QMD3_ACRCE</name>
<dbReference type="EMBL" id="JARQWQ010000024">
    <property type="protein sequence ID" value="KAK2563903.1"/>
    <property type="molecule type" value="Genomic_DNA"/>
</dbReference>
<proteinExistence type="predicted"/>
<gene>
    <name evidence="1" type="ORF">P5673_012914</name>
</gene>
<evidence type="ECO:0000313" key="1">
    <source>
        <dbReference type="EMBL" id="KAK2563903.1"/>
    </source>
</evidence>
<accession>A0AAD9QMD3</accession>
<dbReference type="Gene3D" id="1.10.533.10">
    <property type="entry name" value="Death Domain, Fas"/>
    <property type="match status" value="1"/>
</dbReference>
<reference evidence="1" key="1">
    <citation type="journal article" date="2023" name="G3 (Bethesda)">
        <title>Whole genome assembly and annotation of the endangered Caribbean coral Acropora cervicornis.</title>
        <authorList>
            <person name="Selwyn J.D."/>
            <person name="Vollmer S.V."/>
        </authorList>
    </citation>
    <scope>NUCLEOTIDE SEQUENCE</scope>
    <source>
        <strain evidence="1">K2</strain>
    </source>
</reference>
<keyword evidence="2" id="KW-1185">Reference proteome</keyword>
<evidence type="ECO:0000313" key="2">
    <source>
        <dbReference type="Proteomes" id="UP001249851"/>
    </source>
</evidence>